<reference evidence="1 2" key="1">
    <citation type="submission" date="2016-10" db="EMBL/GenBank/DDBJ databases">
        <authorList>
            <person name="de Groot N.N."/>
        </authorList>
    </citation>
    <scope>NUCLEOTIDE SEQUENCE [LARGE SCALE GENOMIC DNA]</scope>
    <source>
        <strain evidence="1 2">Nm22</strain>
    </source>
</reference>
<evidence type="ECO:0000313" key="1">
    <source>
        <dbReference type="EMBL" id="SEM85821.1"/>
    </source>
</evidence>
<dbReference type="AlphaFoldDB" id="A0A1H8BSF4"/>
<protein>
    <submittedName>
        <fullName evidence="1">Uncharacterized protein</fullName>
    </submittedName>
</protein>
<evidence type="ECO:0000313" key="2">
    <source>
        <dbReference type="Proteomes" id="UP000199459"/>
    </source>
</evidence>
<proteinExistence type="predicted"/>
<gene>
    <name evidence="1" type="ORF">SAMN05216325_10386</name>
</gene>
<dbReference type="EMBL" id="FOCP01000003">
    <property type="protein sequence ID" value="SEM85821.1"/>
    <property type="molecule type" value="Genomic_DNA"/>
</dbReference>
<organism evidence="1 2">
    <name type="scientific">Nitrosomonas marina</name>
    <dbReference type="NCBI Taxonomy" id="917"/>
    <lineage>
        <taxon>Bacteria</taxon>
        <taxon>Pseudomonadati</taxon>
        <taxon>Pseudomonadota</taxon>
        <taxon>Betaproteobacteria</taxon>
        <taxon>Nitrosomonadales</taxon>
        <taxon>Nitrosomonadaceae</taxon>
        <taxon>Nitrosomonas</taxon>
    </lineage>
</organism>
<accession>A0A1H8BSF4</accession>
<dbReference type="Proteomes" id="UP000199459">
    <property type="component" value="Unassembled WGS sequence"/>
</dbReference>
<sequence length="230" mass="26733">MRFPDTLLINQTCFDKILLVKVFVNDQILFGTLLLLFFCQSAHAIQGHEALNAEDLLISYTERSKLALSSDHHMSINVFRDGHILIALPEAMRGGGYYRTILDREKMERLWKLMTEESILTFDAQHLREMLTSERRSLKESRAVVTSVSDKAEILIEFYPNRCKQTVLAGESNDVMRRIAWTDLRWDAEQYAHIEIIQMLSEIQRALLSILDRDDLQSVHPSYIQENTLF</sequence>
<dbReference type="STRING" id="917.SAMN05216326_104120"/>
<name>A0A1H8BSF4_9PROT</name>